<accession>K7ZCE2</accession>
<dbReference type="AlphaFoldDB" id="K7ZCE2"/>
<dbReference type="KEGG" id="thal:A1OE_291"/>
<proteinExistence type="predicted"/>
<evidence type="ECO:0000256" key="1">
    <source>
        <dbReference type="SAM" id="Phobius"/>
    </source>
</evidence>
<keyword evidence="1" id="KW-0812">Transmembrane</keyword>
<feature type="transmembrane region" description="Helical" evidence="1">
    <location>
        <begin position="12"/>
        <end position="38"/>
    </location>
</feature>
<dbReference type="HOGENOM" id="CLU_3286533_0_0_5"/>
<protein>
    <submittedName>
        <fullName evidence="2">Uncharacterized protein</fullName>
    </submittedName>
</protein>
<keyword evidence="1" id="KW-1133">Transmembrane helix</keyword>
<keyword evidence="1" id="KW-0472">Membrane</keyword>
<dbReference type="Proteomes" id="UP000010077">
    <property type="component" value="Chromosome"/>
</dbReference>
<reference evidence="2 3" key="1">
    <citation type="journal article" date="2012" name="Proc. Natl. Acad. Sci. U.S.A.">
        <title>Genome streamlining and chemical defense in a coral reef symbiosis.</title>
        <authorList>
            <person name="Kwan J.C."/>
            <person name="Donia M.S."/>
            <person name="Han A.W."/>
            <person name="Hirose E."/>
            <person name="Haygood M.G."/>
            <person name="Schmidt E.W."/>
        </authorList>
    </citation>
    <scope>NUCLEOTIDE SEQUENCE [LARGE SCALE GENOMIC DNA]</scope>
    <source>
        <strain evidence="2 3">L2</strain>
    </source>
</reference>
<organism evidence="2 3">
    <name type="scientific">Candidatus Endolissoclinum faulkneri L2</name>
    <dbReference type="NCBI Taxonomy" id="1193729"/>
    <lineage>
        <taxon>Bacteria</taxon>
        <taxon>Pseudomonadati</taxon>
        <taxon>Pseudomonadota</taxon>
        <taxon>Alphaproteobacteria</taxon>
        <taxon>Rhodospirillales</taxon>
        <taxon>Rhodospirillaceae</taxon>
        <taxon>Candidatus Endolissoclinum</taxon>
    </lineage>
</organism>
<evidence type="ECO:0000313" key="3">
    <source>
        <dbReference type="Proteomes" id="UP000010077"/>
    </source>
</evidence>
<dbReference type="EMBL" id="CP003539">
    <property type="protein sequence ID" value="AFX98491.1"/>
    <property type="molecule type" value="Genomic_DNA"/>
</dbReference>
<name>K7ZCE2_9PROT</name>
<keyword evidence="3" id="KW-1185">Reference proteome</keyword>
<sequence>MLWNVDLYFCKVCMVMSVINDCNYCLISSVLLMSYVLFEG</sequence>
<gene>
    <name evidence="2" type="ORF">A1OE_291</name>
</gene>
<evidence type="ECO:0000313" key="2">
    <source>
        <dbReference type="EMBL" id="AFX98491.1"/>
    </source>
</evidence>